<accession>A0A438FS21</accession>
<evidence type="ECO:0000256" key="1">
    <source>
        <dbReference type="SAM" id="MobiDB-lite"/>
    </source>
</evidence>
<gene>
    <name evidence="2" type="primary">DTX21_6</name>
    <name evidence="2" type="ORF">CK203_060232</name>
</gene>
<reference evidence="2 3" key="1">
    <citation type="journal article" date="2018" name="PLoS Genet.">
        <title>Population sequencing reveals clonal diversity and ancestral inbreeding in the grapevine cultivar Chardonnay.</title>
        <authorList>
            <person name="Roach M.J."/>
            <person name="Johnson D.L."/>
            <person name="Bohlmann J."/>
            <person name="van Vuuren H.J."/>
            <person name="Jones S.J."/>
            <person name="Pretorius I.S."/>
            <person name="Schmidt S.A."/>
            <person name="Borneman A.R."/>
        </authorList>
    </citation>
    <scope>NUCLEOTIDE SEQUENCE [LARGE SCALE GENOMIC DNA]</scope>
    <source>
        <strain evidence="3">cv. Chardonnay</strain>
        <tissue evidence="2">Leaf</tissue>
    </source>
</reference>
<dbReference type="Proteomes" id="UP000288805">
    <property type="component" value="Unassembled WGS sequence"/>
</dbReference>
<dbReference type="PANTHER" id="PTHR11206">
    <property type="entry name" value="MULTIDRUG RESISTANCE PROTEIN"/>
    <property type="match status" value="1"/>
</dbReference>
<proteinExistence type="predicted"/>
<protein>
    <submittedName>
        <fullName evidence="2">Protein detoxification 21</fullName>
    </submittedName>
</protein>
<sequence>MEGEMKKKLLNKEDKPGGEVEVEEEGQQQIKEKVWGETKRLWIVAGPAIFTRFSTFGINIISQAFIGHIGPTELAAYALVITVLLRFANGILSVMESEWYKFSSFNLHFECVVGHGECLGNSMWTILWCKAVSNARHISSKIMASLGRNITLSSPSVHFHHPDFEGFRPGRGDCRSCWIRFSVANPGYVCLHCVLHLPILPTSAEQEHDNSLFGSISLTIHVFLSWLLVVKYQLGLPGALLSTVLAYWIPNIGQLMFILCGGCPETWKGFSSLAFKDLCL</sequence>
<evidence type="ECO:0000313" key="2">
    <source>
        <dbReference type="EMBL" id="RVW62752.1"/>
    </source>
</evidence>
<dbReference type="EMBL" id="QGNW01000761">
    <property type="protein sequence ID" value="RVW62752.1"/>
    <property type="molecule type" value="Genomic_DNA"/>
</dbReference>
<dbReference type="AlphaFoldDB" id="A0A438FS21"/>
<name>A0A438FS21_VITVI</name>
<evidence type="ECO:0000313" key="3">
    <source>
        <dbReference type="Proteomes" id="UP000288805"/>
    </source>
</evidence>
<comment type="caution">
    <text evidence="2">The sequence shown here is derived from an EMBL/GenBank/DDBJ whole genome shotgun (WGS) entry which is preliminary data.</text>
</comment>
<feature type="compositionally biased region" description="Basic and acidic residues" evidence="1">
    <location>
        <begin position="1"/>
        <end position="18"/>
    </location>
</feature>
<feature type="region of interest" description="Disordered" evidence="1">
    <location>
        <begin position="1"/>
        <end position="26"/>
    </location>
</feature>
<organism evidence="2 3">
    <name type="scientific">Vitis vinifera</name>
    <name type="common">Grape</name>
    <dbReference type="NCBI Taxonomy" id="29760"/>
    <lineage>
        <taxon>Eukaryota</taxon>
        <taxon>Viridiplantae</taxon>
        <taxon>Streptophyta</taxon>
        <taxon>Embryophyta</taxon>
        <taxon>Tracheophyta</taxon>
        <taxon>Spermatophyta</taxon>
        <taxon>Magnoliopsida</taxon>
        <taxon>eudicotyledons</taxon>
        <taxon>Gunneridae</taxon>
        <taxon>Pentapetalae</taxon>
        <taxon>rosids</taxon>
        <taxon>Vitales</taxon>
        <taxon>Vitaceae</taxon>
        <taxon>Viteae</taxon>
        <taxon>Vitis</taxon>
    </lineage>
</organism>